<name>A0A0V0QSC5_PSEPJ</name>
<dbReference type="EMBL" id="LDAU01000110">
    <property type="protein sequence ID" value="KRX05225.1"/>
    <property type="molecule type" value="Genomic_DNA"/>
</dbReference>
<accession>A0A0V0QSC5</accession>
<evidence type="ECO:0008006" key="4">
    <source>
        <dbReference type="Google" id="ProtNLM"/>
    </source>
</evidence>
<feature type="transmembrane region" description="Helical" evidence="1">
    <location>
        <begin position="54"/>
        <end position="74"/>
    </location>
</feature>
<evidence type="ECO:0000313" key="2">
    <source>
        <dbReference type="EMBL" id="KRX05225.1"/>
    </source>
</evidence>
<proteinExistence type="predicted"/>
<keyword evidence="1" id="KW-1133">Transmembrane helix</keyword>
<keyword evidence="3" id="KW-1185">Reference proteome</keyword>
<keyword evidence="1" id="KW-0472">Membrane</keyword>
<organism evidence="2 3">
    <name type="scientific">Pseudocohnilembus persalinus</name>
    <name type="common">Ciliate</name>
    <dbReference type="NCBI Taxonomy" id="266149"/>
    <lineage>
        <taxon>Eukaryota</taxon>
        <taxon>Sar</taxon>
        <taxon>Alveolata</taxon>
        <taxon>Ciliophora</taxon>
        <taxon>Intramacronucleata</taxon>
        <taxon>Oligohymenophorea</taxon>
        <taxon>Scuticociliatia</taxon>
        <taxon>Philasterida</taxon>
        <taxon>Pseudocohnilembidae</taxon>
        <taxon>Pseudocohnilembus</taxon>
    </lineage>
</organism>
<keyword evidence="1" id="KW-0812">Transmembrane</keyword>
<evidence type="ECO:0000313" key="3">
    <source>
        <dbReference type="Proteomes" id="UP000054937"/>
    </source>
</evidence>
<protein>
    <recommendedName>
        <fullName evidence="4">Transmembrane protein</fullName>
    </recommendedName>
</protein>
<gene>
    <name evidence="2" type="ORF">PPERSA_06859</name>
</gene>
<dbReference type="InParanoid" id="A0A0V0QSC5"/>
<dbReference type="Proteomes" id="UP000054937">
    <property type="component" value="Unassembled WGS sequence"/>
</dbReference>
<dbReference type="AlphaFoldDB" id="A0A0V0QSC5"/>
<dbReference type="OMA" id="ICSNNAD"/>
<comment type="caution">
    <text evidence="2">The sequence shown here is derived from an EMBL/GenBank/DDBJ whole genome shotgun (WGS) entry which is preliminary data.</text>
</comment>
<reference evidence="2 3" key="1">
    <citation type="journal article" date="2015" name="Sci. Rep.">
        <title>Genome of the facultative scuticociliatosis pathogen Pseudocohnilembus persalinus provides insight into its virulence through horizontal gene transfer.</title>
        <authorList>
            <person name="Xiong J."/>
            <person name="Wang G."/>
            <person name="Cheng J."/>
            <person name="Tian M."/>
            <person name="Pan X."/>
            <person name="Warren A."/>
            <person name="Jiang C."/>
            <person name="Yuan D."/>
            <person name="Miao W."/>
        </authorList>
    </citation>
    <scope>NUCLEOTIDE SEQUENCE [LARGE SCALE GENOMIC DNA]</scope>
    <source>
        <strain evidence="2">36N120E</strain>
    </source>
</reference>
<sequence>MADRNYKFWGNGDKNDIPLSYEEYFEIIDTVQDERLSKEGIMKFKNLHEINSYGLLYVPVYTMPFAFLLTRAITGPAKRGHSGYRNLWTLMSLNWPLACWFGYTQPIPRKLYTDILADQGPDGSYVRQSIKQQRPGLWRKLSRRLHTQKYVFPEMLENTNKTEFPTDFVSPNAL</sequence>
<evidence type="ECO:0000256" key="1">
    <source>
        <dbReference type="SAM" id="Phobius"/>
    </source>
</evidence>
<dbReference type="OrthoDB" id="282805at2759"/>